<evidence type="ECO:0000313" key="2">
    <source>
        <dbReference type="EMBL" id="PRQ52134.1"/>
    </source>
</evidence>
<organism evidence="2 3">
    <name type="scientific">Rosa chinensis</name>
    <name type="common">China rose</name>
    <dbReference type="NCBI Taxonomy" id="74649"/>
    <lineage>
        <taxon>Eukaryota</taxon>
        <taxon>Viridiplantae</taxon>
        <taxon>Streptophyta</taxon>
        <taxon>Embryophyta</taxon>
        <taxon>Tracheophyta</taxon>
        <taxon>Spermatophyta</taxon>
        <taxon>Magnoliopsida</taxon>
        <taxon>eudicotyledons</taxon>
        <taxon>Gunneridae</taxon>
        <taxon>Pentapetalae</taxon>
        <taxon>rosids</taxon>
        <taxon>fabids</taxon>
        <taxon>Rosales</taxon>
        <taxon>Rosaceae</taxon>
        <taxon>Rosoideae</taxon>
        <taxon>Rosoideae incertae sedis</taxon>
        <taxon>Rosa</taxon>
    </lineage>
</organism>
<accession>A0A2P6S0C8</accession>
<dbReference type="Proteomes" id="UP000238479">
    <property type="component" value="Chromosome 2"/>
</dbReference>
<protein>
    <submittedName>
        <fullName evidence="2">Putative GAG-pre-integrase domain-containing protein</fullName>
    </submittedName>
</protein>
<comment type="caution">
    <text evidence="2">The sequence shown here is derived from an EMBL/GenBank/DDBJ whole genome shotgun (WGS) entry which is preliminary data.</text>
</comment>
<keyword evidence="3" id="KW-1185">Reference proteome</keyword>
<evidence type="ECO:0000259" key="1">
    <source>
        <dbReference type="Pfam" id="PF13976"/>
    </source>
</evidence>
<dbReference type="InterPro" id="IPR025724">
    <property type="entry name" value="GAG-pre-integrase_dom"/>
</dbReference>
<gene>
    <name evidence="2" type="ORF">RchiOBHm_Chr2g0152171</name>
</gene>
<dbReference type="Pfam" id="PF13976">
    <property type="entry name" value="gag_pre-integrs"/>
    <property type="match status" value="1"/>
</dbReference>
<sequence>MHYRLFCYLVEKKCILKPQDLATKRTIGLGKERDGLYYLVALAAEQTKPSITRPSRSSCNLAISSTNLWHNRLGHVSSPCLSHIAKHFLHFSI</sequence>
<name>A0A2P6S0C8_ROSCH</name>
<dbReference type="AlphaFoldDB" id="A0A2P6S0C8"/>
<proteinExistence type="predicted"/>
<evidence type="ECO:0000313" key="3">
    <source>
        <dbReference type="Proteomes" id="UP000238479"/>
    </source>
</evidence>
<reference evidence="2 3" key="1">
    <citation type="journal article" date="2018" name="Nat. Genet.">
        <title>The Rosa genome provides new insights in the design of modern roses.</title>
        <authorList>
            <person name="Bendahmane M."/>
        </authorList>
    </citation>
    <scope>NUCLEOTIDE SEQUENCE [LARGE SCALE GENOMIC DNA]</scope>
    <source>
        <strain evidence="3">cv. Old Blush</strain>
    </source>
</reference>
<dbReference type="EMBL" id="PDCK01000040">
    <property type="protein sequence ID" value="PRQ52134.1"/>
    <property type="molecule type" value="Genomic_DNA"/>
</dbReference>
<dbReference type="Gramene" id="PRQ52134">
    <property type="protein sequence ID" value="PRQ52134"/>
    <property type="gene ID" value="RchiOBHm_Chr2g0152171"/>
</dbReference>
<feature type="domain" description="GAG-pre-integrase" evidence="1">
    <location>
        <begin position="50"/>
        <end position="89"/>
    </location>
</feature>